<reference evidence="8 9" key="1">
    <citation type="journal article" date="2024" name="Nat. Commun.">
        <title>Phylogenomics reveals the evolutionary origins of lichenization in chlorophyte algae.</title>
        <authorList>
            <person name="Puginier C."/>
            <person name="Libourel C."/>
            <person name="Otte J."/>
            <person name="Skaloud P."/>
            <person name="Haon M."/>
            <person name="Grisel S."/>
            <person name="Petersen M."/>
            <person name="Berrin J.G."/>
            <person name="Delaux P.M."/>
            <person name="Dal Grande F."/>
            <person name="Keller J."/>
        </authorList>
    </citation>
    <scope>NUCLEOTIDE SEQUENCE [LARGE SCALE GENOMIC DNA]</scope>
    <source>
        <strain evidence="8 9">SAG 2036</strain>
    </source>
</reference>
<evidence type="ECO:0000256" key="5">
    <source>
        <dbReference type="SAM" id="MobiDB-lite"/>
    </source>
</evidence>
<keyword evidence="9" id="KW-1185">Reference proteome</keyword>
<dbReference type="Pfam" id="PF07714">
    <property type="entry name" value="PK_Tyr_Ser-Thr"/>
    <property type="match status" value="1"/>
</dbReference>
<keyword evidence="1" id="KW-0157">Chromophore</keyword>
<dbReference type="PROSITE" id="PS00107">
    <property type="entry name" value="PROTEIN_KINASE_ATP"/>
    <property type="match status" value="1"/>
</dbReference>
<dbReference type="PANTHER" id="PTHR44329">
    <property type="entry name" value="SERINE/THREONINE-PROTEIN KINASE TNNI3K-RELATED"/>
    <property type="match status" value="1"/>
</dbReference>
<dbReference type="Proteomes" id="UP001465755">
    <property type="component" value="Unassembled WGS sequence"/>
</dbReference>
<feature type="coiled-coil region" evidence="4">
    <location>
        <begin position="242"/>
        <end position="272"/>
    </location>
</feature>
<keyword evidence="1" id="KW-0600">Photoreceptor protein</keyword>
<accession>A0AAW1NQP5</accession>
<comment type="caution">
    <text evidence="8">The sequence shown here is derived from an EMBL/GenBank/DDBJ whole genome shotgun (WGS) entry which is preliminary data.</text>
</comment>
<dbReference type="InterPro" id="IPR008266">
    <property type="entry name" value="Tyr_kinase_AS"/>
</dbReference>
<feature type="domain" description="Protein kinase" evidence="6">
    <location>
        <begin position="450"/>
        <end position="756"/>
    </location>
</feature>
<evidence type="ECO:0008006" key="10">
    <source>
        <dbReference type="Google" id="ProtNLM"/>
    </source>
</evidence>
<dbReference type="SUPFAM" id="SSF55781">
    <property type="entry name" value="GAF domain-like"/>
    <property type="match status" value="1"/>
</dbReference>
<feature type="binding site" evidence="3">
    <location>
        <position position="477"/>
    </location>
    <ligand>
        <name>ATP</name>
        <dbReference type="ChEBI" id="CHEBI:30616"/>
    </ligand>
</feature>
<dbReference type="InterPro" id="IPR000719">
    <property type="entry name" value="Prot_kinase_dom"/>
</dbReference>
<evidence type="ECO:0000256" key="3">
    <source>
        <dbReference type="PROSITE-ProRule" id="PRU10141"/>
    </source>
</evidence>
<dbReference type="AlphaFoldDB" id="A0AAW1NQP5"/>
<dbReference type="GO" id="GO:0004674">
    <property type="term" value="F:protein serine/threonine kinase activity"/>
    <property type="evidence" value="ECO:0007669"/>
    <property type="project" value="TreeGrafter"/>
</dbReference>
<evidence type="ECO:0000259" key="6">
    <source>
        <dbReference type="PROSITE" id="PS50011"/>
    </source>
</evidence>
<evidence type="ECO:0000313" key="8">
    <source>
        <dbReference type="EMBL" id="KAK9790562.1"/>
    </source>
</evidence>
<dbReference type="Gene3D" id="3.30.450.40">
    <property type="match status" value="1"/>
</dbReference>
<dbReference type="PROSITE" id="PS50011">
    <property type="entry name" value="PROTEIN_KINASE_DOM"/>
    <property type="match status" value="1"/>
</dbReference>
<keyword evidence="3" id="KW-0547">Nucleotide-binding</keyword>
<gene>
    <name evidence="8" type="ORF">WJX73_005557</name>
</gene>
<evidence type="ECO:0000256" key="4">
    <source>
        <dbReference type="SAM" id="Coils"/>
    </source>
</evidence>
<evidence type="ECO:0000313" key="9">
    <source>
        <dbReference type="Proteomes" id="UP001465755"/>
    </source>
</evidence>
<dbReference type="GO" id="GO:0005524">
    <property type="term" value="F:ATP binding"/>
    <property type="evidence" value="ECO:0007669"/>
    <property type="project" value="UniProtKB-UniRule"/>
</dbReference>
<evidence type="ECO:0000256" key="1">
    <source>
        <dbReference type="ARBA" id="ARBA00022543"/>
    </source>
</evidence>
<dbReference type="SUPFAM" id="SSF55785">
    <property type="entry name" value="PYP-like sensor domain (PAS domain)"/>
    <property type="match status" value="1"/>
</dbReference>
<feature type="compositionally biased region" description="Polar residues" evidence="5">
    <location>
        <begin position="16"/>
        <end position="32"/>
    </location>
</feature>
<dbReference type="GO" id="GO:0009881">
    <property type="term" value="F:photoreceptor activity"/>
    <property type="evidence" value="ECO:0007669"/>
    <property type="project" value="UniProtKB-KW"/>
</dbReference>
<dbReference type="PROSITE" id="PS00109">
    <property type="entry name" value="PROTEIN_KINASE_TYR"/>
    <property type="match status" value="1"/>
</dbReference>
<dbReference type="InterPro" id="IPR035965">
    <property type="entry name" value="PAS-like_dom_sf"/>
</dbReference>
<dbReference type="Gene3D" id="3.30.450.20">
    <property type="entry name" value="PAS domain"/>
    <property type="match status" value="1"/>
</dbReference>
<dbReference type="InterPro" id="IPR001245">
    <property type="entry name" value="Ser-Thr/Tyr_kinase_cat_dom"/>
</dbReference>
<keyword evidence="3" id="KW-0067">ATP-binding</keyword>
<name>A0AAW1NQP5_9CHLO</name>
<feature type="compositionally biased region" description="Basic and acidic residues" evidence="5">
    <location>
        <begin position="36"/>
        <end position="49"/>
    </location>
</feature>
<sequence>MGCACSKPNPGDKTSAEQAPTAPTQNGRSQAVSERLPADEKVAAQKDGLKGSSGVELNGIKAEAVSEPGDGGVEMNVPTQRDDAPFCPYTGSALPADEKERVAAVCSLHIDPNKSDPRFDDITRLLCSIYRIKIASVTILESEHVWTKSSCGMPRIVPEMKAQRNMSFCSWTFLPIHPEVLIVPDATLDGRFAGNPYVTGPPYLRFYAGAPLIDSNGYRIGALCVWDLAPREFDAENANVLCNFAEVVVRELEKDKRRAEESERIKQEQNKLLRAMDCFSEGIMLINTSTESWDIMFLNEAWSRLTGVAKDDAMSKSIWSIFEPITEYRGVKGEALKQHRAAVADGLTFTADLVCRDPSASGDRMLTATFRPAGTEALDKDMPSITIPSKAGWGDTSDADSLYFVTIEASTLRTVHLDSLPSSAASTSLGSVSRGDIKISNRNHLVEDDLQMGPLLGQGSFGKVYRAIWNGAPVAVKIIQHSEEVADVEGGGPMSLRGTLETMHSVDLAHPNVVQTYKSTQRPIIAATMGNAMQVPSTDPMMQKKASNALMETCLVLEFCDQGNLQDSVDRGIFNEASRDPLRAGTYLPNMTAVGCTAREIAAAMTYLHSLDILHGDLTGGNILLVSSNKDARMFIAKVADFGLSRVLSAEAISTGTYGTVTHMPPELLTTGKLSKATDVYAYGVILWEMLTGRRPWAGMLQMQVIFHVTIHNKTLEFPESTPAPWKELSMKCMHREASERPRFVDILAALVQLAE</sequence>
<dbReference type="SUPFAM" id="SSF56112">
    <property type="entry name" value="Protein kinase-like (PK-like)"/>
    <property type="match status" value="1"/>
</dbReference>
<keyword evidence="4" id="KW-0175">Coiled coil</keyword>
<dbReference type="Gene3D" id="3.30.200.20">
    <property type="entry name" value="Phosphorylase Kinase, domain 1"/>
    <property type="match status" value="1"/>
</dbReference>
<protein>
    <recommendedName>
        <fullName evidence="10">Protein kinase domain-containing protein</fullName>
    </recommendedName>
</protein>
<dbReference type="PROSITE" id="PS50112">
    <property type="entry name" value="PAS"/>
    <property type="match status" value="1"/>
</dbReference>
<organism evidence="8 9">
    <name type="scientific">Symbiochloris irregularis</name>
    <dbReference type="NCBI Taxonomy" id="706552"/>
    <lineage>
        <taxon>Eukaryota</taxon>
        <taxon>Viridiplantae</taxon>
        <taxon>Chlorophyta</taxon>
        <taxon>core chlorophytes</taxon>
        <taxon>Trebouxiophyceae</taxon>
        <taxon>Trebouxiales</taxon>
        <taxon>Trebouxiaceae</taxon>
        <taxon>Symbiochloris</taxon>
    </lineage>
</organism>
<feature type="region of interest" description="Disordered" evidence="5">
    <location>
        <begin position="1"/>
        <end position="55"/>
    </location>
</feature>
<dbReference type="InterPro" id="IPR029016">
    <property type="entry name" value="GAF-like_dom_sf"/>
</dbReference>
<keyword evidence="1" id="KW-0675">Receptor</keyword>
<dbReference type="PANTHER" id="PTHR44329:SF214">
    <property type="entry name" value="PROTEIN KINASE DOMAIN-CONTAINING PROTEIN"/>
    <property type="match status" value="1"/>
</dbReference>
<dbReference type="Gene3D" id="1.10.510.10">
    <property type="entry name" value="Transferase(Phosphotransferase) domain 1"/>
    <property type="match status" value="1"/>
</dbReference>
<dbReference type="SMART" id="SM00220">
    <property type="entry name" value="S_TKc"/>
    <property type="match status" value="1"/>
</dbReference>
<dbReference type="InterPro" id="IPR017441">
    <property type="entry name" value="Protein_kinase_ATP_BS"/>
</dbReference>
<dbReference type="InterPro" id="IPR051681">
    <property type="entry name" value="Ser/Thr_Kinases-Pseudokinases"/>
</dbReference>
<keyword evidence="2" id="KW-0716">Sensory transduction</keyword>
<evidence type="ECO:0000256" key="2">
    <source>
        <dbReference type="ARBA" id="ARBA00022606"/>
    </source>
</evidence>
<dbReference type="InterPro" id="IPR000014">
    <property type="entry name" value="PAS"/>
</dbReference>
<feature type="domain" description="PAS" evidence="7">
    <location>
        <begin position="268"/>
        <end position="324"/>
    </location>
</feature>
<evidence type="ECO:0000259" key="7">
    <source>
        <dbReference type="PROSITE" id="PS50112"/>
    </source>
</evidence>
<dbReference type="InterPro" id="IPR011009">
    <property type="entry name" value="Kinase-like_dom_sf"/>
</dbReference>
<dbReference type="EMBL" id="JALJOQ010000190">
    <property type="protein sequence ID" value="KAK9790562.1"/>
    <property type="molecule type" value="Genomic_DNA"/>
</dbReference>
<proteinExistence type="predicted"/>